<evidence type="ECO:0000313" key="3">
    <source>
        <dbReference type="Proteomes" id="UP001149165"/>
    </source>
</evidence>
<dbReference type="EMBL" id="JAPQKH010000006">
    <property type="protein sequence ID" value="KAJ5093012.1"/>
    <property type="molecule type" value="Genomic_DNA"/>
</dbReference>
<evidence type="ECO:0000313" key="2">
    <source>
        <dbReference type="EMBL" id="KAJ5093012.1"/>
    </source>
</evidence>
<comment type="caution">
    <text evidence="2">The sequence shown here is derived from an EMBL/GenBank/DDBJ whole genome shotgun (WGS) entry which is preliminary data.</text>
</comment>
<feature type="region of interest" description="Disordered" evidence="1">
    <location>
        <begin position="59"/>
        <end position="116"/>
    </location>
</feature>
<reference evidence="2" key="1">
    <citation type="submission" date="2022-11" db="EMBL/GenBank/DDBJ databases">
        <authorList>
            <person name="Petersen C."/>
        </authorList>
    </citation>
    <scope>NUCLEOTIDE SEQUENCE</scope>
    <source>
        <strain evidence="2">IBT 30069</strain>
    </source>
</reference>
<dbReference type="AlphaFoldDB" id="A0A9W9F3Q1"/>
<protein>
    <submittedName>
        <fullName evidence="2">Uncharacterized protein</fullName>
    </submittedName>
</protein>
<gene>
    <name evidence="2" type="ORF">N7456_008873</name>
</gene>
<keyword evidence="3" id="KW-1185">Reference proteome</keyword>
<accession>A0A9W9F3Q1</accession>
<organism evidence="2 3">
    <name type="scientific">Penicillium angulare</name>
    <dbReference type="NCBI Taxonomy" id="116970"/>
    <lineage>
        <taxon>Eukaryota</taxon>
        <taxon>Fungi</taxon>
        <taxon>Dikarya</taxon>
        <taxon>Ascomycota</taxon>
        <taxon>Pezizomycotina</taxon>
        <taxon>Eurotiomycetes</taxon>
        <taxon>Eurotiomycetidae</taxon>
        <taxon>Eurotiales</taxon>
        <taxon>Aspergillaceae</taxon>
        <taxon>Penicillium</taxon>
    </lineage>
</organism>
<dbReference type="Proteomes" id="UP001149165">
    <property type="component" value="Unassembled WGS sequence"/>
</dbReference>
<proteinExistence type="predicted"/>
<reference evidence="2" key="2">
    <citation type="journal article" date="2023" name="IMA Fungus">
        <title>Comparative genomic study of the Penicillium genus elucidates a diverse pangenome and 15 lateral gene transfer events.</title>
        <authorList>
            <person name="Petersen C."/>
            <person name="Sorensen T."/>
            <person name="Nielsen M.R."/>
            <person name="Sondergaard T.E."/>
            <person name="Sorensen J.L."/>
            <person name="Fitzpatrick D.A."/>
            <person name="Frisvad J.C."/>
            <person name="Nielsen K.L."/>
        </authorList>
    </citation>
    <scope>NUCLEOTIDE SEQUENCE</scope>
    <source>
        <strain evidence="2">IBT 30069</strain>
    </source>
</reference>
<sequence length="145" mass="16008">MTSQPEAPDDEDLLMEDSLMPQITPNENFAQLSVLDLQLGKPDETLSFNSSLNLTQPTDSNFGWESERSRHFSNFVPPPSPPDYTSSHFEPSVFSSRPTSLYSNGTRPSSAAGEAYDDQFQHVGRHAGQLPLLDTAGNGWVSLYD</sequence>
<feature type="compositionally biased region" description="Polar residues" evidence="1">
    <location>
        <begin position="83"/>
        <end position="109"/>
    </location>
</feature>
<evidence type="ECO:0000256" key="1">
    <source>
        <dbReference type="SAM" id="MobiDB-lite"/>
    </source>
</evidence>
<name>A0A9W9F3Q1_9EURO</name>